<dbReference type="AlphaFoldDB" id="A0A4R2L7W9"/>
<keyword evidence="2" id="KW-1185">Reference proteome</keyword>
<dbReference type="EMBL" id="SLWY01000003">
    <property type="protein sequence ID" value="TCO83081.1"/>
    <property type="molecule type" value="Genomic_DNA"/>
</dbReference>
<dbReference type="GO" id="GO:0006260">
    <property type="term" value="P:DNA replication"/>
    <property type="evidence" value="ECO:0007669"/>
    <property type="project" value="InterPro"/>
</dbReference>
<dbReference type="GO" id="GO:0003677">
    <property type="term" value="F:DNA binding"/>
    <property type="evidence" value="ECO:0007669"/>
    <property type="project" value="InterPro"/>
</dbReference>
<evidence type="ECO:0000313" key="1">
    <source>
        <dbReference type="EMBL" id="TCO83081.1"/>
    </source>
</evidence>
<dbReference type="Gene3D" id="3.90.580.10">
    <property type="entry name" value="Zinc finger, CHC2-type domain"/>
    <property type="match status" value="1"/>
</dbReference>
<dbReference type="RefSeq" id="WP_132538810.1">
    <property type="nucleotide sequence ID" value="NZ_SLWY01000003.1"/>
</dbReference>
<accession>A0A4R2L7W9</accession>
<organism evidence="1 2">
    <name type="scientific">Plasticicumulans lactativorans</name>
    <dbReference type="NCBI Taxonomy" id="1133106"/>
    <lineage>
        <taxon>Bacteria</taxon>
        <taxon>Pseudomonadati</taxon>
        <taxon>Pseudomonadota</taxon>
        <taxon>Gammaproteobacteria</taxon>
        <taxon>Candidatus Competibacteraceae</taxon>
        <taxon>Plasticicumulans</taxon>
    </lineage>
</organism>
<sequence>MTPAERLLARLERVKAAGAGRWMARCPAHDDRNPSLAIREDERGRVLVHCHAGCATVDVLAAVGLTLAELFPEQDRQRFGPEQLSTWRRAKLLAEAEHERLILELIDQYRAAGRTLSPADLDRGRQARRRLLAIARALGIGRQA</sequence>
<evidence type="ECO:0000313" key="2">
    <source>
        <dbReference type="Proteomes" id="UP000295765"/>
    </source>
</evidence>
<comment type="caution">
    <text evidence="1">The sequence shown here is derived from an EMBL/GenBank/DDBJ whole genome shotgun (WGS) entry which is preliminary data.</text>
</comment>
<dbReference type="Proteomes" id="UP000295765">
    <property type="component" value="Unassembled WGS sequence"/>
</dbReference>
<proteinExistence type="predicted"/>
<dbReference type="GO" id="GO:0008270">
    <property type="term" value="F:zinc ion binding"/>
    <property type="evidence" value="ECO:0007669"/>
    <property type="project" value="InterPro"/>
</dbReference>
<reference evidence="1 2" key="1">
    <citation type="submission" date="2019-03" db="EMBL/GenBank/DDBJ databases">
        <title>Genomic Encyclopedia of Type Strains, Phase IV (KMG-IV): sequencing the most valuable type-strain genomes for metagenomic binning, comparative biology and taxonomic classification.</title>
        <authorList>
            <person name="Goeker M."/>
        </authorList>
    </citation>
    <scope>NUCLEOTIDE SEQUENCE [LARGE SCALE GENOMIC DNA]</scope>
    <source>
        <strain evidence="1 2">DSM 25287</strain>
    </source>
</reference>
<protein>
    <recommendedName>
        <fullName evidence="3">CHC2-type zinc finger protein</fullName>
    </recommendedName>
</protein>
<name>A0A4R2L7W9_9GAMM</name>
<dbReference type="InterPro" id="IPR036977">
    <property type="entry name" value="DNA_primase_Znf_CHC2"/>
</dbReference>
<gene>
    <name evidence="1" type="ORF">EV699_103130</name>
</gene>
<dbReference type="SUPFAM" id="SSF57783">
    <property type="entry name" value="Zinc beta-ribbon"/>
    <property type="match status" value="1"/>
</dbReference>
<evidence type="ECO:0008006" key="3">
    <source>
        <dbReference type="Google" id="ProtNLM"/>
    </source>
</evidence>
<dbReference type="OrthoDB" id="784829at2"/>